<dbReference type="PROSITE" id="PS51186">
    <property type="entry name" value="GNAT"/>
    <property type="match status" value="1"/>
</dbReference>
<dbReference type="InterPro" id="IPR016181">
    <property type="entry name" value="Acyl_CoA_acyltransferase"/>
</dbReference>
<feature type="domain" description="N-acetyltransferase" evidence="1">
    <location>
        <begin position="1"/>
        <end position="140"/>
    </location>
</feature>
<organism evidence="2">
    <name type="scientific">Fervidobacterium thailandense</name>
    <dbReference type="NCBI Taxonomy" id="1008305"/>
    <lineage>
        <taxon>Bacteria</taxon>
        <taxon>Thermotogati</taxon>
        <taxon>Thermotogota</taxon>
        <taxon>Thermotogae</taxon>
        <taxon>Thermotogales</taxon>
        <taxon>Fervidobacteriaceae</taxon>
        <taxon>Fervidobacterium</taxon>
    </lineage>
</organism>
<dbReference type="PANTHER" id="PTHR43415">
    <property type="entry name" value="SPERMIDINE N(1)-ACETYLTRANSFERASE"/>
    <property type="match status" value="1"/>
</dbReference>
<proteinExistence type="predicted"/>
<name>A0A7C5RIP4_9BACT</name>
<gene>
    <name evidence="2" type="ORF">ENT77_05215</name>
</gene>
<dbReference type="GO" id="GO:0016747">
    <property type="term" value="F:acyltransferase activity, transferring groups other than amino-acyl groups"/>
    <property type="evidence" value="ECO:0007669"/>
    <property type="project" value="InterPro"/>
</dbReference>
<keyword evidence="2" id="KW-0808">Transferase</keyword>
<accession>A0A7C5RIP4</accession>
<protein>
    <submittedName>
        <fullName evidence="2">N-acetyltransferase</fullName>
    </submittedName>
</protein>
<dbReference type="PANTHER" id="PTHR43415:SF5">
    <property type="entry name" value="ACETYLTRANSFERASE"/>
    <property type="match status" value="1"/>
</dbReference>
<dbReference type="SUPFAM" id="SSF55729">
    <property type="entry name" value="Acyl-CoA N-acyltransferases (Nat)"/>
    <property type="match status" value="1"/>
</dbReference>
<dbReference type="Gene3D" id="3.40.630.30">
    <property type="match status" value="1"/>
</dbReference>
<evidence type="ECO:0000313" key="2">
    <source>
        <dbReference type="EMBL" id="HGU40578.1"/>
    </source>
</evidence>
<dbReference type="EMBL" id="DSZY01000025">
    <property type="protein sequence ID" value="HGU40578.1"/>
    <property type="molecule type" value="Genomic_DNA"/>
</dbReference>
<dbReference type="CDD" id="cd04301">
    <property type="entry name" value="NAT_SF"/>
    <property type="match status" value="1"/>
</dbReference>
<sequence>MGLICIVSQNSKQTYTLTLEDSYYFSERKLIKASPIVLEFYEDTLFVGFVEFDIRVFNKNSYITFYVSAEVRGKGYGKRMLEFALSYARNEMNLHRLTAEVYEYNIPSIKLLESVGFELEGRLREAKYHEGRYWDILVFGKILNT</sequence>
<comment type="caution">
    <text evidence="2">The sequence shown here is derived from an EMBL/GenBank/DDBJ whole genome shotgun (WGS) entry which is preliminary data.</text>
</comment>
<dbReference type="Pfam" id="PF00583">
    <property type="entry name" value="Acetyltransf_1"/>
    <property type="match status" value="1"/>
</dbReference>
<reference evidence="2" key="1">
    <citation type="journal article" date="2020" name="mSystems">
        <title>Genome- and Community-Level Interaction Insights into Carbon Utilization and Element Cycling Functions of Hydrothermarchaeota in Hydrothermal Sediment.</title>
        <authorList>
            <person name="Zhou Z."/>
            <person name="Liu Y."/>
            <person name="Xu W."/>
            <person name="Pan J."/>
            <person name="Luo Z.H."/>
            <person name="Li M."/>
        </authorList>
    </citation>
    <scope>NUCLEOTIDE SEQUENCE [LARGE SCALE GENOMIC DNA]</scope>
    <source>
        <strain evidence="2">SpSt-609</strain>
    </source>
</reference>
<dbReference type="AlphaFoldDB" id="A0A7C5RIP4"/>
<dbReference type="InterPro" id="IPR000182">
    <property type="entry name" value="GNAT_dom"/>
</dbReference>
<evidence type="ECO:0000259" key="1">
    <source>
        <dbReference type="PROSITE" id="PS51186"/>
    </source>
</evidence>